<evidence type="ECO:0000313" key="2">
    <source>
        <dbReference type="Proteomes" id="UP000277204"/>
    </source>
</evidence>
<dbReference type="EMBL" id="UZAI01019996">
    <property type="protein sequence ID" value="VDP49054.1"/>
    <property type="molecule type" value="Genomic_DNA"/>
</dbReference>
<evidence type="ECO:0000313" key="1">
    <source>
        <dbReference type="EMBL" id="VDP49054.1"/>
    </source>
</evidence>
<dbReference type="AlphaFoldDB" id="A0A3P8EVF3"/>
<protein>
    <submittedName>
        <fullName evidence="1">Uncharacterized protein</fullName>
    </submittedName>
</protein>
<accession>A0A3P8EVF3</accession>
<gene>
    <name evidence="1" type="ORF">SMRZ_LOCUS23874</name>
</gene>
<organism evidence="1 2">
    <name type="scientific">Schistosoma margrebowiei</name>
    <dbReference type="NCBI Taxonomy" id="48269"/>
    <lineage>
        <taxon>Eukaryota</taxon>
        <taxon>Metazoa</taxon>
        <taxon>Spiralia</taxon>
        <taxon>Lophotrochozoa</taxon>
        <taxon>Platyhelminthes</taxon>
        <taxon>Trematoda</taxon>
        <taxon>Digenea</taxon>
        <taxon>Strigeidida</taxon>
        <taxon>Schistosomatoidea</taxon>
        <taxon>Schistosomatidae</taxon>
        <taxon>Schistosoma</taxon>
    </lineage>
</organism>
<dbReference type="Proteomes" id="UP000277204">
    <property type="component" value="Unassembled WGS sequence"/>
</dbReference>
<keyword evidence="2" id="KW-1185">Reference proteome</keyword>
<name>A0A3P8EVF3_9TREM</name>
<dbReference type="PANTHER" id="PTHR47510">
    <property type="entry name" value="REVERSE TRANSCRIPTASE DOMAIN-CONTAINING PROTEIN"/>
    <property type="match status" value="1"/>
</dbReference>
<dbReference type="PANTHER" id="PTHR47510:SF3">
    <property type="entry name" value="ENDO_EXONUCLEASE_PHOSPHATASE DOMAIN-CONTAINING PROTEIN"/>
    <property type="match status" value="1"/>
</dbReference>
<proteinExistence type="predicted"/>
<sequence>MQHGSATDMLQRMREMIGLRTFNEGLFKQLFLSKLPQQVQAVLVSFQNNALDELAASADRILEITKSSTTEVFSVKEKPQSTQNDKTELCHTLTRHQYIVDFPTRLDAHLDFVFIIDVGIYVTRKRAPLSNSDHCIIHVLPKGYGKSTHQTEKVKSRNYSEENIRNLKNMFHTTNWELFTDDSLENTTDVIIRYLKVCFDICCPTETIFVSFDRLTSSQLKRLRRVKERMYKEKNSNEVRKLNGLINLEIGRLNCMSTQKLLSCKNFPSMWKLFKNPTGDRQFKSDNQLNVCDFKRSFVRQSSDVMLPLSTSLKNSCVPSFTETDVRRCLQLHNSSRCLGPHGISNLLSKKIS</sequence>
<reference evidence="1 2" key="1">
    <citation type="submission" date="2018-11" db="EMBL/GenBank/DDBJ databases">
        <authorList>
            <consortium name="Pathogen Informatics"/>
        </authorList>
    </citation>
    <scope>NUCLEOTIDE SEQUENCE [LARGE SCALE GENOMIC DNA]</scope>
    <source>
        <strain evidence="1 2">Zambia</strain>
    </source>
</reference>